<dbReference type="Gene3D" id="3.40.50.300">
    <property type="entry name" value="P-loop containing nucleotide triphosphate hydrolases"/>
    <property type="match status" value="1"/>
</dbReference>
<dbReference type="EMBL" id="JASAYJ010000003">
    <property type="protein sequence ID" value="MDP8186570.1"/>
    <property type="molecule type" value="Genomic_DNA"/>
</dbReference>
<evidence type="ECO:0000256" key="8">
    <source>
        <dbReference type="ARBA" id="ARBA00022840"/>
    </source>
</evidence>
<dbReference type="NCBIfam" id="TIGR00150">
    <property type="entry name" value="T6A_YjeE"/>
    <property type="match status" value="1"/>
</dbReference>
<sequence>MQNLTFSFENETEMLKFGQKLAVTFKQIFAKNSDSSLVVYLNGELGAGKTTLTRSIVQAFGYNGNVKSPTYTLVEEYHLPPYSIYHFDLYRLSDPEELEFMGIRDYFQTHSLCLLEWAEKGKGMIAEADLEIQIDYNGEGRMIKLLPKKSEMVKVLPTLMGIYG</sequence>
<keyword evidence="4" id="KW-0963">Cytoplasm</keyword>
<evidence type="ECO:0000313" key="12">
    <source>
        <dbReference type="Proteomes" id="UP001230466"/>
    </source>
</evidence>
<evidence type="ECO:0000256" key="10">
    <source>
        <dbReference type="ARBA" id="ARBA00032441"/>
    </source>
</evidence>
<dbReference type="Pfam" id="PF02367">
    <property type="entry name" value="TsaE"/>
    <property type="match status" value="1"/>
</dbReference>
<accession>A0AAW8CDR3</accession>
<evidence type="ECO:0000256" key="1">
    <source>
        <dbReference type="ARBA" id="ARBA00004496"/>
    </source>
</evidence>
<keyword evidence="8" id="KW-0067">ATP-binding</keyword>
<dbReference type="AlphaFoldDB" id="A0AAW8CDR3"/>
<comment type="similarity">
    <text evidence="2">Belongs to the TsaE family.</text>
</comment>
<keyword evidence="7" id="KW-0547">Nucleotide-binding</keyword>
<dbReference type="GO" id="GO:0046872">
    <property type="term" value="F:metal ion binding"/>
    <property type="evidence" value="ECO:0007669"/>
    <property type="project" value="UniProtKB-KW"/>
</dbReference>
<evidence type="ECO:0000256" key="5">
    <source>
        <dbReference type="ARBA" id="ARBA00022694"/>
    </source>
</evidence>
<evidence type="ECO:0000256" key="9">
    <source>
        <dbReference type="ARBA" id="ARBA00022842"/>
    </source>
</evidence>
<reference evidence="11" key="1">
    <citation type="journal article" date="2023" name="Front. Microbiol.">
        <title>Phylogeography and host specificity of Pasteurellaceae pathogenic to sea-farmed fish in the north-east Atlantic.</title>
        <authorList>
            <person name="Gulla S."/>
            <person name="Colquhoun D.J."/>
            <person name="Olsen A.B."/>
            <person name="Spilsberg B."/>
            <person name="Lagesen K."/>
            <person name="Aakesson C.P."/>
            <person name="Strom S."/>
            <person name="Manji F."/>
            <person name="Birkbeck T.H."/>
            <person name="Nilsen H.K."/>
        </authorList>
    </citation>
    <scope>NUCLEOTIDE SEQUENCE</scope>
    <source>
        <strain evidence="11">VIB1234</strain>
    </source>
</reference>
<evidence type="ECO:0000256" key="2">
    <source>
        <dbReference type="ARBA" id="ARBA00007599"/>
    </source>
</evidence>
<keyword evidence="6" id="KW-0479">Metal-binding</keyword>
<dbReference type="GO" id="GO:0002949">
    <property type="term" value="P:tRNA threonylcarbamoyladenosine modification"/>
    <property type="evidence" value="ECO:0007669"/>
    <property type="project" value="InterPro"/>
</dbReference>
<dbReference type="InterPro" id="IPR027417">
    <property type="entry name" value="P-loop_NTPase"/>
</dbReference>
<dbReference type="GO" id="GO:0005737">
    <property type="term" value="C:cytoplasm"/>
    <property type="evidence" value="ECO:0007669"/>
    <property type="project" value="UniProtKB-SubCell"/>
</dbReference>
<evidence type="ECO:0000256" key="6">
    <source>
        <dbReference type="ARBA" id="ARBA00022723"/>
    </source>
</evidence>
<dbReference type="RefSeq" id="WP_211597236.1">
    <property type="nucleotide sequence ID" value="NZ_JAGRQI010000003.1"/>
</dbReference>
<comment type="subcellular location">
    <subcellularLocation>
        <location evidence="1">Cytoplasm</location>
    </subcellularLocation>
</comment>
<dbReference type="PANTHER" id="PTHR33540:SF2">
    <property type="entry name" value="TRNA THREONYLCARBAMOYLADENOSINE BIOSYNTHESIS PROTEIN TSAE"/>
    <property type="match status" value="1"/>
</dbReference>
<dbReference type="PANTHER" id="PTHR33540">
    <property type="entry name" value="TRNA THREONYLCARBAMOYLADENOSINE BIOSYNTHESIS PROTEIN TSAE"/>
    <property type="match status" value="1"/>
</dbReference>
<organism evidence="11 12">
    <name type="scientific">Pasteurella atlantica</name>
    <dbReference type="NCBI Taxonomy" id="2827233"/>
    <lineage>
        <taxon>Bacteria</taxon>
        <taxon>Pseudomonadati</taxon>
        <taxon>Pseudomonadota</taxon>
        <taxon>Gammaproteobacteria</taxon>
        <taxon>Pasteurellales</taxon>
        <taxon>Pasteurellaceae</taxon>
        <taxon>Pasteurella</taxon>
    </lineage>
</organism>
<comment type="caution">
    <text evidence="11">The sequence shown here is derived from an EMBL/GenBank/DDBJ whole genome shotgun (WGS) entry which is preliminary data.</text>
</comment>
<gene>
    <name evidence="11" type="primary">tsaE</name>
    <name evidence="11" type="ORF">QJU78_02090</name>
</gene>
<dbReference type="SUPFAM" id="SSF52540">
    <property type="entry name" value="P-loop containing nucleoside triphosphate hydrolases"/>
    <property type="match status" value="1"/>
</dbReference>
<protein>
    <recommendedName>
        <fullName evidence="3">tRNA threonylcarbamoyladenosine biosynthesis protein TsaE</fullName>
    </recommendedName>
    <alternativeName>
        <fullName evidence="10">t(6)A37 threonylcarbamoyladenosine biosynthesis protein TsaE</fullName>
    </alternativeName>
</protein>
<dbReference type="GO" id="GO:0005524">
    <property type="term" value="F:ATP binding"/>
    <property type="evidence" value="ECO:0007669"/>
    <property type="project" value="UniProtKB-KW"/>
</dbReference>
<dbReference type="InterPro" id="IPR003442">
    <property type="entry name" value="T6A_TsaE"/>
</dbReference>
<keyword evidence="9" id="KW-0460">Magnesium</keyword>
<evidence type="ECO:0000313" key="11">
    <source>
        <dbReference type="EMBL" id="MDP8186570.1"/>
    </source>
</evidence>
<keyword evidence="5" id="KW-0819">tRNA processing</keyword>
<proteinExistence type="inferred from homology"/>
<dbReference type="Proteomes" id="UP001230466">
    <property type="component" value="Unassembled WGS sequence"/>
</dbReference>
<dbReference type="GeneID" id="300270742"/>
<evidence type="ECO:0000256" key="4">
    <source>
        <dbReference type="ARBA" id="ARBA00022490"/>
    </source>
</evidence>
<evidence type="ECO:0000256" key="3">
    <source>
        <dbReference type="ARBA" id="ARBA00019010"/>
    </source>
</evidence>
<evidence type="ECO:0000256" key="7">
    <source>
        <dbReference type="ARBA" id="ARBA00022741"/>
    </source>
</evidence>
<name>A0AAW8CDR3_9PAST</name>